<proteinExistence type="predicted"/>
<dbReference type="OrthoDB" id="5509792at2"/>
<sequence length="207" mass="22412">MLHLARALLVLSLALVSTAAHAQSSQEAADLRGHVSPTPAWLPRGAFVGAQLRNGAVIPNLHLQWEFTLFQDRKDAWIAILEGGVGWAASLPDSVNLGRGVAVPVSSYYEHTAQVGFGYRNHLPGKVHWGFQVTAGPTFYGAHFTTQPPDRRTAGTVQGRFQIGYQLPRDVGVGVAISYAEPFGLKNRSIARDFVGGVNLGIFADWR</sequence>
<dbReference type="EMBL" id="RAWM01000032">
    <property type="protein sequence ID" value="RKH69555.1"/>
    <property type="molecule type" value="Genomic_DNA"/>
</dbReference>
<comment type="caution">
    <text evidence="2">The sequence shown here is derived from an EMBL/GenBank/DDBJ whole genome shotgun (WGS) entry which is preliminary data.</text>
</comment>
<evidence type="ECO:0008006" key="4">
    <source>
        <dbReference type="Google" id="ProtNLM"/>
    </source>
</evidence>
<organism evidence="2 3">
    <name type="scientific">Corallococcus interemptor</name>
    <dbReference type="NCBI Taxonomy" id="2316720"/>
    <lineage>
        <taxon>Bacteria</taxon>
        <taxon>Pseudomonadati</taxon>
        <taxon>Myxococcota</taxon>
        <taxon>Myxococcia</taxon>
        <taxon>Myxococcales</taxon>
        <taxon>Cystobacterineae</taxon>
        <taxon>Myxococcaceae</taxon>
        <taxon>Corallococcus</taxon>
    </lineage>
</organism>
<feature type="chain" id="PRO_5017450184" description="Outer membrane protein beta-barrel domain-containing protein" evidence="1">
    <location>
        <begin position="23"/>
        <end position="207"/>
    </location>
</feature>
<accession>A0A3A8QT66</accession>
<name>A0A3A8QT66_9BACT</name>
<dbReference type="AlphaFoldDB" id="A0A3A8QT66"/>
<dbReference type="Proteomes" id="UP000282656">
    <property type="component" value="Unassembled WGS sequence"/>
</dbReference>
<evidence type="ECO:0000313" key="2">
    <source>
        <dbReference type="EMBL" id="RKH69555.1"/>
    </source>
</evidence>
<dbReference type="RefSeq" id="WP_121770004.1">
    <property type="nucleotide sequence ID" value="NZ_RAWM01000032.1"/>
</dbReference>
<evidence type="ECO:0000313" key="3">
    <source>
        <dbReference type="Proteomes" id="UP000282656"/>
    </source>
</evidence>
<protein>
    <recommendedName>
        <fullName evidence="4">Outer membrane protein beta-barrel domain-containing protein</fullName>
    </recommendedName>
</protein>
<gene>
    <name evidence="2" type="ORF">D7X96_14815</name>
</gene>
<reference evidence="3" key="1">
    <citation type="submission" date="2018-09" db="EMBL/GenBank/DDBJ databases">
        <authorList>
            <person name="Livingstone P.G."/>
            <person name="Whitworth D.E."/>
        </authorList>
    </citation>
    <scope>NUCLEOTIDE SEQUENCE [LARGE SCALE GENOMIC DNA]</scope>
    <source>
        <strain evidence="3">AB047A</strain>
    </source>
</reference>
<evidence type="ECO:0000256" key="1">
    <source>
        <dbReference type="SAM" id="SignalP"/>
    </source>
</evidence>
<keyword evidence="3" id="KW-1185">Reference proteome</keyword>
<feature type="signal peptide" evidence="1">
    <location>
        <begin position="1"/>
        <end position="22"/>
    </location>
</feature>
<keyword evidence="1" id="KW-0732">Signal</keyword>